<dbReference type="CDD" id="cd00130">
    <property type="entry name" value="PAS"/>
    <property type="match status" value="1"/>
</dbReference>
<dbReference type="PROSITE" id="PS50885">
    <property type="entry name" value="HAMP"/>
    <property type="match status" value="1"/>
</dbReference>
<dbReference type="RefSeq" id="WP_139450005.1">
    <property type="nucleotide sequence ID" value="NZ_VDMB01000019.1"/>
</dbReference>
<feature type="coiled-coil region" evidence="8">
    <location>
        <begin position="472"/>
        <end position="499"/>
    </location>
</feature>
<dbReference type="SUPFAM" id="SSF47384">
    <property type="entry name" value="Homodimeric domain of signal transducing histidine kinase"/>
    <property type="match status" value="1"/>
</dbReference>
<organism evidence="15 16">
    <name type="scientific">Desulfobotulus mexicanus</name>
    <dbReference type="NCBI Taxonomy" id="2586642"/>
    <lineage>
        <taxon>Bacteria</taxon>
        <taxon>Pseudomonadati</taxon>
        <taxon>Thermodesulfobacteriota</taxon>
        <taxon>Desulfobacteria</taxon>
        <taxon>Desulfobacterales</taxon>
        <taxon>Desulfobacteraceae</taxon>
        <taxon>Desulfobotulus</taxon>
    </lineage>
</organism>
<dbReference type="CDD" id="cd17546">
    <property type="entry name" value="REC_hyHK_CKI1_RcsC-like"/>
    <property type="match status" value="1"/>
</dbReference>
<evidence type="ECO:0000256" key="6">
    <source>
        <dbReference type="ARBA" id="ARBA00022777"/>
    </source>
</evidence>
<dbReference type="InterPro" id="IPR036097">
    <property type="entry name" value="HisK_dim/P_sf"/>
</dbReference>
<dbReference type="PROSITE" id="PS50109">
    <property type="entry name" value="HIS_KIN"/>
    <property type="match status" value="1"/>
</dbReference>
<evidence type="ECO:0000256" key="9">
    <source>
        <dbReference type="SAM" id="Phobius"/>
    </source>
</evidence>
<dbReference type="PANTHER" id="PTHR43047:SF72">
    <property type="entry name" value="OSMOSENSING HISTIDINE PROTEIN KINASE SLN1"/>
    <property type="match status" value="1"/>
</dbReference>
<evidence type="ECO:0000256" key="4">
    <source>
        <dbReference type="ARBA" id="ARBA00022553"/>
    </source>
</evidence>
<feature type="domain" description="HAMP" evidence="14">
    <location>
        <begin position="281"/>
        <end position="334"/>
    </location>
</feature>
<dbReference type="CDD" id="cd06225">
    <property type="entry name" value="HAMP"/>
    <property type="match status" value="1"/>
</dbReference>
<dbReference type="InterPro" id="IPR003594">
    <property type="entry name" value="HATPase_dom"/>
</dbReference>
<dbReference type="AlphaFoldDB" id="A0A5S5MDP9"/>
<evidence type="ECO:0000256" key="1">
    <source>
        <dbReference type="ARBA" id="ARBA00000085"/>
    </source>
</evidence>
<dbReference type="SUPFAM" id="SSF55785">
    <property type="entry name" value="PYP-like sensor domain (PAS domain)"/>
    <property type="match status" value="1"/>
</dbReference>
<dbReference type="EMBL" id="VDMB01000019">
    <property type="protein sequence ID" value="TYT73833.1"/>
    <property type="molecule type" value="Genomic_DNA"/>
</dbReference>
<comment type="caution">
    <text evidence="15">The sequence shown here is derived from an EMBL/GenBank/DDBJ whole genome shotgun (WGS) entry which is preliminary data.</text>
</comment>
<dbReference type="CDD" id="cd16922">
    <property type="entry name" value="HATPase_EvgS-ArcB-TorS-like"/>
    <property type="match status" value="1"/>
</dbReference>
<keyword evidence="16" id="KW-1185">Reference proteome</keyword>
<dbReference type="GO" id="GO:0000155">
    <property type="term" value="F:phosphorelay sensor kinase activity"/>
    <property type="evidence" value="ECO:0007669"/>
    <property type="project" value="InterPro"/>
</dbReference>
<dbReference type="InterPro" id="IPR000014">
    <property type="entry name" value="PAS"/>
</dbReference>
<feature type="domain" description="Histidine kinase" evidence="10">
    <location>
        <begin position="509"/>
        <end position="733"/>
    </location>
</feature>
<evidence type="ECO:0000256" key="8">
    <source>
        <dbReference type="SAM" id="Coils"/>
    </source>
</evidence>
<evidence type="ECO:0000259" key="11">
    <source>
        <dbReference type="PROSITE" id="PS50110"/>
    </source>
</evidence>
<feature type="domain" description="PAC" evidence="13">
    <location>
        <begin position="418"/>
        <end position="470"/>
    </location>
</feature>
<comment type="catalytic activity">
    <reaction evidence="1">
        <text>ATP + protein L-histidine = ADP + protein N-phospho-L-histidine.</text>
        <dbReference type="EC" id="2.7.13.3"/>
    </reaction>
</comment>
<dbReference type="SMART" id="SM00388">
    <property type="entry name" value="HisKA"/>
    <property type="match status" value="1"/>
</dbReference>
<dbReference type="GO" id="GO:0009927">
    <property type="term" value="F:histidine phosphotransfer kinase activity"/>
    <property type="evidence" value="ECO:0007669"/>
    <property type="project" value="TreeGrafter"/>
</dbReference>
<proteinExistence type="predicted"/>
<dbReference type="SMART" id="SM00304">
    <property type="entry name" value="HAMP"/>
    <property type="match status" value="1"/>
</dbReference>
<feature type="transmembrane region" description="Helical" evidence="9">
    <location>
        <begin position="260"/>
        <end position="284"/>
    </location>
</feature>
<dbReference type="InterPro" id="IPR003660">
    <property type="entry name" value="HAMP_dom"/>
</dbReference>
<dbReference type="CDD" id="cd00082">
    <property type="entry name" value="HisKA"/>
    <property type="match status" value="1"/>
</dbReference>
<feature type="domain" description="PAS" evidence="12">
    <location>
        <begin position="342"/>
        <end position="414"/>
    </location>
</feature>
<dbReference type="SMART" id="SM00448">
    <property type="entry name" value="REC"/>
    <property type="match status" value="1"/>
</dbReference>
<dbReference type="SUPFAM" id="SSF55874">
    <property type="entry name" value="ATPase domain of HSP90 chaperone/DNA topoisomerase II/histidine kinase"/>
    <property type="match status" value="1"/>
</dbReference>
<dbReference type="Gene3D" id="1.10.287.130">
    <property type="match status" value="1"/>
</dbReference>
<dbReference type="InterPro" id="IPR036890">
    <property type="entry name" value="HATPase_C_sf"/>
</dbReference>
<dbReference type="OrthoDB" id="415806at2"/>
<dbReference type="PANTHER" id="PTHR43047">
    <property type="entry name" value="TWO-COMPONENT HISTIDINE PROTEIN KINASE"/>
    <property type="match status" value="1"/>
</dbReference>
<dbReference type="InterPro" id="IPR001610">
    <property type="entry name" value="PAC"/>
</dbReference>
<dbReference type="SMART" id="SM00086">
    <property type="entry name" value="PAC"/>
    <property type="match status" value="1"/>
</dbReference>
<feature type="transmembrane region" description="Helical" evidence="9">
    <location>
        <begin position="17"/>
        <end position="40"/>
    </location>
</feature>
<dbReference type="Gene3D" id="3.30.565.10">
    <property type="entry name" value="Histidine kinase-like ATPase, C-terminal domain"/>
    <property type="match status" value="1"/>
</dbReference>
<dbReference type="Gene3D" id="6.10.340.10">
    <property type="match status" value="1"/>
</dbReference>
<accession>A0A5S5MDP9</accession>
<keyword evidence="4 7" id="KW-0597">Phosphoprotein</keyword>
<dbReference type="FunFam" id="3.30.565.10:FF:000010">
    <property type="entry name" value="Sensor histidine kinase RcsC"/>
    <property type="match status" value="1"/>
</dbReference>
<dbReference type="SMART" id="SM00091">
    <property type="entry name" value="PAS"/>
    <property type="match status" value="1"/>
</dbReference>
<dbReference type="InterPro" id="IPR004358">
    <property type="entry name" value="Sig_transdc_His_kin-like_C"/>
</dbReference>
<evidence type="ECO:0000256" key="2">
    <source>
        <dbReference type="ARBA" id="ARBA00004370"/>
    </source>
</evidence>
<evidence type="ECO:0000256" key="3">
    <source>
        <dbReference type="ARBA" id="ARBA00012438"/>
    </source>
</evidence>
<evidence type="ECO:0000313" key="15">
    <source>
        <dbReference type="EMBL" id="TYT73833.1"/>
    </source>
</evidence>
<comment type="subcellular location">
    <subcellularLocation>
        <location evidence="2">Membrane</location>
    </subcellularLocation>
</comment>
<dbReference type="InterPro" id="IPR011006">
    <property type="entry name" value="CheY-like_superfamily"/>
</dbReference>
<keyword evidence="5" id="KW-0808">Transferase</keyword>
<dbReference type="PROSITE" id="PS50112">
    <property type="entry name" value="PAS"/>
    <property type="match status" value="1"/>
</dbReference>
<dbReference type="Pfam" id="PF00512">
    <property type="entry name" value="HisKA"/>
    <property type="match status" value="1"/>
</dbReference>
<evidence type="ECO:0000259" key="10">
    <source>
        <dbReference type="PROSITE" id="PS50109"/>
    </source>
</evidence>
<keyword evidence="6" id="KW-0418">Kinase</keyword>
<feature type="domain" description="Response regulatory" evidence="11">
    <location>
        <begin position="759"/>
        <end position="873"/>
    </location>
</feature>
<dbReference type="InterPro" id="IPR005467">
    <property type="entry name" value="His_kinase_dom"/>
</dbReference>
<keyword evidence="8" id="KW-0175">Coiled coil</keyword>
<keyword evidence="9" id="KW-0812">Transmembrane</keyword>
<dbReference type="Pfam" id="PF02518">
    <property type="entry name" value="HATPase_c"/>
    <property type="match status" value="1"/>
</dbReference>
<name>A0A5S5MDP9_9BACT</name>
<dbReference type="Pfam" id="PF00672">
    <property type="entry name" value="HAMP"/>
    <property type="match status" value="1"/>
</dbReference>
<dbReference type="InterPro" id="IPR001789">
    <property type="entry name" value="Sig_transdc_resp-reg_receiver"/>
</dbReference>
<dbReference type="InterPro" id="IPR003661">
    <property type="entry name" value="HisK_dim/P_dom"/>
</dbReference>
<dbReference type="GO" id="GO:0005886">
    <property type="term" value="C:plasma membrane"/>
    <property type="evidence" value="ECO:0007669"/>
    <property type="project" value="TreeGrafter"/>
</dbReference>
<evidence type="ECO:0000256" key="7">
    <source>
        <dbReference type="PROSITE-ProRule" id="PRU00169"/>
    </source>
</evidence>
<dbReference type="InterPro" id="IPR000700">
    <property type="entry name" value="PAS-assoc_C"/>
</dbReference>
<keyword evidence="9" id="KW-1133">Transmembrane helix</keyword>
<dbReference type="Proteomes" id="UP000321899">
    <property type="component" value="Unassembled WGS sequence"/>
</dbReference>
<gene>
    <name evidence="15" type="ORF">FIM25_12915</name>
</gene>
<dbReference type="SUPFAM" id="SSF52172">
    <property type="entry name" value="CheY-like"/>
    <property type="match status" value="1"/>
</dbReference>
<dbReference type="PRINTS" id="PR00344">
    <property type="entry name" value="BCTRLSENSOR"/>
</dbReference>
<dbReference type="NCBIfam" id="TIGR00229">
    <property type="entry name" value="sensory_box"/>
    <property type="match status" value="1"/>
</dbReference>
<keyword evidence="9" id="KW-0472">Membrane</keyword>
<evidence type="ECO:0000256" key="5">
    <source>
        <dbReference type="ARBA" id="ARBA00022679"/>
    </source>
</evidence>
<dbReference type="Pfam" id="PF08447">
    <property type="entry name" value="PAS_3"/>
    <property type="match status" value="1"/>
</dbReference>
<dbReference type="PROSITE" id="PS50110">
    <property type="entry name" value="RESPONSE_REGULATORY"/>
    <property type="match status" value="1"/>
</dbReference>
<protein>
    <recommendedName>
        <fullName evidence="3">histidine kinase</fullName>
        <ecNumber evidence="3">2.7.13.3</ecNumber>
    </recommendedName>
</protein>
<reference evidence="15 16" key="1">
    <citation type="submission" date="2019-06" db="EMBL/GenBank/DDBJ databases">
        <title>Desulfobotulus mexicanus sp. nov., a novel sulfate-reducing bacterium isolated from the sediment of an alkaline crater lake in Mexico.</title>
        <authorList>
            <person name="Hirschler-Rea A."/>
        </authorList>
    </citation>
    <scope>NUCLEOTIDE SEQUENCE [LARGE SCALE GENOMIC DNA]</scope>
    <source>
        <strain evidence="15 16">PAR22N</strain>
    </source>
</reference>
<dbReference type="InterPro" id="IPR013655">
    <property type="entry name" value="PAS_fold_3"/>
</dbReference>
<sequence length="961" mass="108212">MKTCQKLGPSPGFAYYILWRVIPPTLIIMILVSLTGLWMARSAILSSVHTRLEATADTQQMQIEDRIHSLKNQLIHLAANDLIINGLIHNIDREIYLPLFFQSLSLTGSSSERIALLDFMGEEIIASQPRTSVLPAPSMIQELEGKKPLLQLSSEGLYMAAPILVHGFQEGTLTLFLPLDDIPRLKEMDRSDMDMAFLNGDSEVIIANASYRQRFGLHIPQDTGDWISMRREIEGLPGVTLVLGMDSAIVLSPVKKMAFYMMLTTGVAILALIISVITGARVAVQSVKMLSRAIRSVVSHKDLNHRIRLDLPLELQELAHAFNQTLETLQQTTASKEALEQSRERFYLAVKGSNDGIWDWDLKKDTLFLSQRWKEQLGYKDEELNNHIQTFRDLLHPEDSEWVLERTELFITGVILHHELEFRMLHKNGSHRWILARGAALRDESGIPYRLAGSHTDVTLRKETEISLTESRDSLKESNQSQEEALAIAEEMAQKARQANIAKSRFLANMSHEIRTPMNAILGFSHVLARDAMLSPRQMEHVNTIIRSGRHLLQLINDILDMSKIEAGQSSLTPSDFSPDDLISDLEIIFRNRAVEKGLQFLLEKSTDLPAYLHGDETKLRQILVNLLGNAVKFTQTGGVTLRVRADQSPEKSEEELFLLIFEVADSGPGIPENEKDHIFEAFQQAGEGIRFGGTGLGLAISRNFAEIMGGRLTFTSQHCHGSCFRLEIPMPAKEHPAPVKSPALSPVMRLSPGSNPVRILVADDAKDNRTLINALLQPMGFDIREAKNGMQAIDIFESWSPHAILMDMRMPVMDGYEATRRIKTSGKPSFIIALTATAFEDERKTVMDSGVDAYLRKPFQPHELFNILAINLELEYTFQKEHPIESEESLPISKGLPPCHSVLSQDEQKHMHEAVTEGDIKNIYEIIEKIKQKNSAAAEKLHKMANNYDYEKILAWLMEQ</sequence>
<evidence type="ECO:0000313" key="16">
    <source>
        <dbReference type="Proteomes" id="UP000321899"/>
    </source>
</evidence>
<dbReference type="PROSITE" id="PS50113">
    <property type="entry name" value="PAC"/>
    <property type="match status" value="1"/>
</dbReference>
<dbReference type="EC" id="2.7.13.3" evidence="3"/>
<dbReference type="InterPro" id="IPR035965">
    <property type="entry name" value="PAS-like_dom_sf"/>
</dbReference>
<feature type="modified residue" description="4-aspartylphosphate" evidence="7">
    <location>
        <position position="808"/>
    </location>
</feature>
<evidence type="ECO:0000259" key="12">
    <source>
        <dbReference type="PROSITE" id="PS50112"/>
    </source>
</evidence>
<dbReference type="Gene3D" id="3.30.450.20">
    <property type="entry name" value="PAS domain"/>
    <property type="match status" value="1"/>
</dbReference>
<dbReference type="Gene3D" id="3.40.50.2300">
    <property type="match status" value="1"/>
</dbReference>
<dbReference type="SMART" id="SM00387">
    <property type="entry name" value="HATPase_c"/>
    <property type="match status" value="1"/>
</dbReference>
<evidence type="ECO:0000259" key="13">
    <source>
        <dbReference type="PROSITE" id="PS50113"/>
    </source>
</evidence>
<evidence type="ECO:0000259" key="14">
    <source>
        <dbReference type="PROSITE" id="PS50885"/>
    </source>
</evidence>
<dbReference type="Pfam" id="PF00072">
    <property type="entry name" value="Response_reg"/>
    <property type="match status" value="1"/>
</dbReference>